<feature type="chain" id="PRO_5001529149" evidence="1">
    <location>
        <begin position="24"/>
        <end position="734"/>
    </location>
</feature>
<accession>A0A024FVS7</accession>
<sequence length="734" mass="83983">MLRSRLRALLITALICMHKISRSMNVPELSVLLPLSTSISQDHAACHQCLVISAGFEKICLLQVKNKFRLYRIESFSGIFRSFITHCQSRKLCSLHVNIPANFNIEEPKIAISPRSTDMESYKRMEGAIFALIHLVPSSMTTRRAFQLKPHLRNKHGSFLEKKLSIPFSFAGRILNKKNSNVLEPVAEEPLSSLNQNKEESDPSVRCMILIGLKSDAVCRECLAMHSKRFALRSYILFYDSTLAKAELLVFRSNHNSADIESNCRKKLCRQVFSWDRSDCPIVNFIFPMHRNVLKVQEKTYNWYEEQYIENTMSLDRIKQVLDVIAIEKMQRAGQGTENSHNSITFPSTLGMLRSKKALCLNITASPNRKWDCINCILRNVGEARLAIVMSIRNTMIITTCIKRRLECVLCINLSLLKPDRCEHYLQESVMNIDTYPKPTDSHVLDHSLRHCIVLYYTPSREASCIRCMKISLSTTRDPYVLTKTSSLVDTSNLDAKLAPSSIQELLNCNNRDKCIRLQKVPNLFCSVHAAIILGGSSLAIISTNQIKFTQEGIPIGFWPPQKHRVVMSQYKSGHTSETWPAFHNTIFLVQFEYATSTFSDCINSLLEHTEVFFAYSAEATLSGYVWMRPAPSNILRICVKKSCTNLGYYDDRKQFERPAGIQHLTRADFRILPVLRYRIRALAAVFFQSKETLKIHFFLNPSDKMIKLSGNRHIFEIKMFRPGEIPKAIPTVE</sequence>
<keyword evidence="3" id="KW-1185">Reference proteome</keyword>
<reference evidence="2 3" key="1">
    <citation type="submission" date="2012-05" db="EMBL/GenBank/DDBJ databases">
        <title>Recombination and specialization in a pathogen metapopulation.</title>
        <authorList>
            <person name="Gardiner A."/>
            <person name="Kemen E."/>
            <person name="Schultz-Larsen T."/>
            <person name="MacLean D."/>
            <person name="Van Oosterhout C."/>
            <person name="Jones J.D.G."/>
        </authorList>
    </citation>
    <scope>NUCLEOTIDE SEQUENCE [LARGE SCALE GENOMIC DNA]</scope>
    <source>
        <strain evidence="2 3">Ac Nc2</strain>
    </source>
</reference>
<dbReference type="InParanoid" id="A0A024FVS7"/>
<evidence type="ECO:0000313" key="2">
    <source>
        <dbReference type="EMBL" id="CCI11136.1"/>
    </source>
</evidence>
<dbReference type="EMBL" id="CAIX01000560">
    <property type="protein sequence ID" value="CCI11136.1"/>
    <property type="molecule type" value="Genomic_DNA"/>
</dbReference>
<dbReference type="Proteomes" id="UP000053237">
    <property type="component" value="Unassembled WGS sequence"/>
</dbReference>
<keyword evidence="1" id="KW-0732">Signal</keyword>
<feature type="signal peptide" evidence="1">
    <location>
        <begin position="1"/>
        <end position="23"/>
    </location>
</feature>
<gene>
    <name evidence="2" type="ORF">BN9_124270</name>
</gene>
<comment type="caution">
    <text evidence="2">The sequence shown here is derived from an EMBL/GenBank/DDBJ whole genome shotgun (WGS) entry which is preliminary data.</text>
</comment>
<protein>
    <submittedName>
        <fullName evidence="2">Uncharacterized protein</fullName>
    </submittedName>
</protein>
<dbReference type="AlphaFoldDB" id="A0A024FVS7"/>
<name>A0A024FVS7_9STRA</name>
<organism evidence="2 3">
    <name type="scientific">Albugo candida</name>
    <dbReference type="NCBI Taxonomy" id="65357"/>
    <lineage>
        <taxon>Eukaryota</taxon>
        <taxon>Sar</taxon>
        <taxon>Stramenopiles</taxon>
        <taxon>Oomycota</taxon>
        <taxon>Peronosporomycetes</taxon>
        <taxon>Albuginales</taxon>
        <taxon>Albuginaceae</taxon>
        <taxon>Albugo</taxon>
    </lineage>
</organism>
<evidence type="ECO:0000256" key="1">
    <source>
        <dbReference type="SAM" id="SignalP"/>
    </source>
</evidence>
<evidence type="ECO:0000313" key="3">
    <source>
        <dbReference type="Proteomes" id="UP000053237"/>
    </source>
</evidence>
<proteinExistence type="predicted"/>